<dbReference type="PANTHER" id="PTHR43385">
    <property type="entry name" value="RIBOFLAVIN TRANSPORTER RIBJ"/>
    <property type="match status" value="1"/>
</dbReference>
<dbReference type="Gene3D" id="1.20.1250.20">
    <property type="entry name" value="MFS general substrate transporter like domains"/>
    <property type="match status" value="1"/>
</dbReference>
<dbReference type="PROSITE" id="PS50850">
    <property type="entry name" value="MFS"/>
    <property type="match status" value="1"/>
</dbReference>
<dbReference type="CDD" id="cd17355">
    <property type="entry name" value="MFS_YcxA_like"/>
    <property type="match status" value="1"/>
</dbReference>
<evidence type="ECO:0000313" key="8">
    <source>
        <dbReference type="EMBL" id="PRZ44253.1"/>
    </source>
</evidence>
<dbReference type="AlphaFoldDB" id="A0A2T1A6M0"/>
<keyword evidence="9" id="KW-1185">Reference proteome</keyword>
<dbReference type="PANTHER" id="PTHR43385:SF1">
    <property type="entry name" value="RIBOFLAVIN TRANSPORTER RIBJ"/>
    <property type="match status" value="1"/>
</dbReference>
<feature type="transmembrane region" description="Helical" evidence="6">
    <location>
        <begin position="369"/>
        <end position="389"/>
    </location>
</feature>
<evidence type="ECO:0000313" key="9">
    <source>
        <dbReference type="Proteomes" id="UP000237752"/>
    </source>
</evidence>
<evidence type="ECO:0000256" key="4">
    <source>
        <dbReference type="ARBA" id="ARBA00022989"/>
    </source>
</evidence>
<name>A0A2T1A6M0_9ACTN</name>
<organism evidence="8 9">
    <name type="scientific">Antricoccus suffuscus</name>
    <dbReference type="NCBI Taxonomy" id="1629062"/>
    <lineage>
        <taxon>Bacteria</taxon>
        <taxon>Bacillati</taxon>
        <taxon>Actinomycetota</taxon>
        <taxon>Actinomycetes</taxon>
        <taxon>Geodermatophilales</taxon>
        <taxon>Antricoccaceae</taxon>
        <taxon>Antricoccus</taxon>
    </lineage>
</organism>
<feature type="transmembrane region" description="Helical" evidence="6">
    <location>
        <begin position="253"/>
        <end position="272"/>
    </location>
</feature>
<keyword evidence="4 6" id="KW-1133">Transmembrane helix</keyword>
<keyword evidence="5 6" id="KW-0472">Membrane</keyword>
<keyword evidence="3 6" id="KW-0812">Transmembrane</keyword>
<keyword evidence="2" id="KW-0813">Transport</keyword>
<evidence type="ECO:0000256" key="3">
    <source>
        <dbReference type="ARBA" id="ARBA00022692"/>
    </source>
</evidence>
<accession>A0A2T1A6M0</accession>
<feature type="transmembrane region" description="Helical" evidence="6">
    <location>
        <begin position="167"/>
        <end position="189"/>
    </location>
</feature>
<evidence type="ECO:0000256" key="6">
    <source>
        <dbReference type="SAM" id="Phobius"/>
    </source>
</evidence>
<feature type="transmembrane region" description="Helical" evidence="6">
    <location>
        <begin position="139"/>
        <end position="161"/>
    </location>
</feature>
<dbReference type="OrthoDB" id="7200137at2"/>
<sequence>MARQATDGELRRALVALAVTEIVSWGVLYYSLPVASAAISSDTGWSRTTIAAIYSSSILLSAFMGIWIGRLLDRIGPRIVMSTGSVIGAAGLVLCSQAPHLAVFIVAWLVIGVAQSATLYPPAFTALTRWYGVRRAWPLTILTLVAGFASTVFAPLIALLLDHLDWRQAYLVLAAIGLIITLPLHLVALRAPWPSTPRGATGKTALAVELRAITHTKRFRALQAATMVAGLGLYSVTLNLIPLLTARGFSDSLAALTFGLVGAGQVAGRLVFAPLSGKGTPRARISTQMILTVVALTLVATIPGPVGIVIAAAIFIGAVRGSHTLLMPTSVADRWGTANFGALSGLFNAPIAAAIAISPLAGALLADGLGGYAAAAGVFAVLAVVGVVLSRRT</sequence>
<feature type="transmembrane region" description="Helical" evidence="6">
    <location>
        <begin position="105"/>
        <end position="127"/>
    </location>
</feature>
<dbReference type="Proteomes" id="UP000237752">
    <property type="component" value="Unassembled WGS sequence"/>
</dbReference>
<feature type="transmembrane region" description="Helical" evidence="6">
    <location>
        <begin position="79"/>
        <end position="99"/>
    </location>
</feature>
<dbReference type="GO" id="GO:0005886">
    <property type="term" value="C:plasma membrane"/>
    <property type="evidence" value="ECO:0007669"/>
    <property type="project" value="UniProtKB-SubCell"/>
</dbReference>
<dbReference type="InterPro" id="IPR020846">
    <property type="entry name" value="MFS_dom"/>
</dbReference>
<dbReference type="InterPro" id="IPR052983">
    <property type="entry name" value="MFS_Riboflavin_Transporter"/>
</dbReference>
<feature type="transmembrane region" description="Helical" evidence="6">
    <location>
        <begin position="12"/>
        <end position="32"/>
    </location>
</feature>
<feature type="transmembrane region" description="Helical" evidence="6">
    <location>
        <begin position="293"/>
        <end position="318"/>
    </location>
</feature>
<comment type="caution">
    <text evidence="8">The sequence shown here is derived from an EMBL/GenBank/DDBJ whole genome shotgun (WGS) entry which is preliminary data.</text>
</comment>
<dbReference type="Pfam" id="PF07690">
    <property type="entry name" value="MFS_1"/>
    <property type="match status" value="1"/>
</dbReference>
<comment type="subcellular location">
    <subcellularLocation>
        <location evidence="1">Cell membrane</location>
        <topology evidence="1">Multi-pass membrane protein</topology>
    </subcellularLocation>
</comment>
<dbReference type="GO" id="GO:0022857">
    <property type="term" value="F:transmembrane transporter activity"/>
    <property type="evidence" value="ECO:0007669"/>
    <property type="project" value="InterPro"/>
</dbReference>
<evidence type="ECO:0000256" key="5">
    <source>
        <dbReference type="ARBA" id="ARBA00023136"/>
    </source>
</evidence>
<dbReference type="InterPro" id="IPR011701">
    <property type="entry name" value="MFS"/>
</dbReference>
<feature type="transmembrane region" description="Helical" evidence="6">
    <location>
        <begin position="52"/>
        <end position="72"/>
    </location>
</feature>
<reference evidence="8 9" key="1">
    <citation type="submission" date="2018-03" db="EMBL/GenBank/DDBJ databases">
        <title>Genomic Encyclopedia of Archaeal and Bacterial Type Strains, Phase II (KMG-II): from individual species to whole genera.</title>
        <authorList>
            <person name="Goeker M."/>
        </authorList>
    </citation>
    <scope>NUCLEOTIDE SEQUENCE [LARGE SCALE GENOMIC DNA]</scope>
    <source>
        <strain evidence="8 9">DSM 100065</strain>
    </source>
</reference>
<feature type="transmembrane region" description="Helical" evidence="6">
    <location>
        <begin position="221"/>
        <end position="241"/>
    </location>
</feature>
<evidence type="ECO:0000259" key="7">
    <source>
        <dbReference type="PROSITE" id="PS50850"/>
    </source>
</evidence>
<proteinExistence type="predicted"/>
<evidence type="ECO:0000256" key="2">
    <source>
        <dbReference type="ARBA" id="ARBA00022448"/>
    </source>
</evidence>
<dbReference type="EMBL" id="PVUE01000001">
    <property type="protein sequence ID" value="PRZ44253.1"/>
    <property type="molecule type" value="Genomic_DNA"/>
</dbReference>
<feature type="domain" description="Major facilitator superfamily (MFS) profile" evidence="7">
    <location>
        <begin position="13"/>
        <end position="393"/>
    </location>
</feature>
<gene>
    <name evidence="8" type="ORF">CLV47_101378</name>
</gene>
<evidence type="ECO:0000256" key="1">
    <source>
        <dbReference type="ARBA" id="ARBA00004651"/>
    </source>
</evidence>
<dbReference type="SUPFAM" id="SSF103473">
    <property type="entry name" value="MFS general substrate transporter"/>
    <property type="match status" value="1"/>
</dbReference>
<protein>
    <submittedName>
        <fullName evidence="8">Sugar phosphate permease</fullName>
    </submittedName>
</protein>
<dbReference type="InterPro" id="IPR036259">
    <property type="entry name" value="MFS_trans_sf"/>
</dbReference>
<dbReference type="RefSeq" id="WP_106347284.1">
    <property type="nucleotide sequence ID" value="NZ_PVUE01000001.1"/>
</dbReference>